<evidence type="ECO:0000313" key="2">
    <source>
        <dbReference type="EMBL" id="CAK0857446.1"/>
    </source>
</evidence>
<gene>
    <name evidence="2" type="ORF">PCOR1329_LOCUS47562</name>
</gene>
<evidence type="ECO:0000256" key="1">
    <source>
        <dbReference type="SAM" id="MobiDB-lite"/>
    </source>
</evidence>
<reference evidence="2" key="1">
    <citation type="submission" date="2023-10" db="EMBL/GenBank/DDBJ databases">
        <authorList>
            <person name="Chen Y."/>
            <person name="Shah S."/>
            <person name="Dougan E. K."/>
            <person name="Thang M."/>
            <person name="Chan C."/>
        </authorList>
    </citation>
    <scope>NUCLEOTIDE SEQUENCE [LARGE SCALE GENOMIC DNA]</scope>
</reference>
<feature type="region of interest" description="Disordered" evidence="1">
    <location>
        <begin position="83"/>
        <end position="110"/>
    </location>
</feature>
<sequence>MLWLPDPSLLQAPSYFKKRRASAASCSSLGGPGPNLLHPPSYCTCSPNSSDGRVNIIFCRNMFKRSGNDWPFLHIPPVEGHARLQPRPLPGPASAYRDRPRCASRGRPPSLASIPRPRFCSSYRPLSAGSIGHPTFCQTLCLFVRGGGHCPRGPGCAWCHHPSCKKKRYLDKKTRMLFRQMDDLTRITTVLPCLQAKIHELDSGTAATRALEKWRDDIMRMPQFAGHSLDAPGLEPYCVEALRRLSLTDLCGYPILPESVVACTKRLLMELMASEHTNS</sequence>
<dbReference type="EMBL" id="CAUYUJ010015728">
    <property type="protein sequence ID" value="CAK0857446.1"/>
    <property type="molecule type" value="Genomic_DNA"/>
</dbReference>
<name>A0ABN9UD98_9DINO</name>
<proteinExistence type="predicted"/>
<evidence type="ECO:0008006" key="4">
    <source>
        <dbReference type="Google" id="ProtNLM"/>
    </source>
</evidence>
<organism evidence="2 3">
    <name type="scientific">Prorocentrum cordatum</name>
    <dbReference type="NCBI Taxonomy" id="2364126"/>
    <lineage>
        <taxon>Eukaryota</taxon>
        <taxon>Sar</taxon>
        <taxon>Alveolata</taxon>
        <taxon>Dinophyceae</taxon>
        <taxon>Prorocentrales</taxon>
        <taxon>Prorocentraceae</taxon>
        <taxon>Prorocentrum</taxon>
    </lineage>
</organism>
<accession>A0ABN9UD98</accession>
<dbReference type="Proteomes" id="UP001189429">
    <property type="component" value="Unassembled WGS sequence"/>
</dbReference>
<comment type="caution">
    <text evidence="2">The sequence shown here is derived from an EMBL/GenBank/DDBJ whole genome shotgun (WGS) entry which is preliminary data.</text>
</comment>
<protein>
    <recommendedName>
        <fullName evidence="4">C3H1-type domain-containing protein</fullName>
    </recommendedName>
</protein>
<keyword evidence="3" id="KW-1185">Reference proteome</keyword>
<evidence type="ECO:0000313" key="3">
    <source>
        <dbReference type="Proteomes" id="UP001189429"/>
    </source>
</evidence>